<evidence type="ECO:0000256" key="2">
    <source>
        <dbReference type="ARBA" id="ARBA00022692"/>
    </source>
</evidence>
<feature type="domain" description="Peptidase S26" evidence="7">
    <location>
        <begin position="24"/>
        <end position="94"/>
    </location>
</feature>
<dbReference type="NCBIfam" id="TIGR02228">
    <property type="entry name" value="sigpep_I_arch"/>
    <property type="match status" value="1"/>
</dbReference>
<evidence type="ECO:0000259" key="7">
    <source>
        <dbReference type="Pfam" id="PF10502"/>
    </source>
</evidence>
<dbReference type="GO" id="GO:0009003">
    <property type="term" value="F:signal peptidase activity"/>
    <property type="evidence" value="ECO:0007669"/>
    <property type="project" value="UniProtKB-EC"/>
</dbReference>
<keyword evidence="2 6" id="KW-0812">Transmembrane</keyword>
<evidence type="ECO:0000256" key="6">
    <source>
        <dbReference type="SAM" id="Phobius"/>
    </source>
</evidence>
<evidence type="ECO:0000256" key="4">
    <source>
        <dbReference type="ARBA" id="ARBA00023136"/>
    </source>
</evidence>
<dbReference type="InterPro" id="IPR019533">
    <property type="entry name" value="Peptidase_S26"/>
</dbReference>
<proteinExistence type="predicted"/>
<evidence type="ECO:0000256" key="1">
    <source>
        <dbReference type="ARBA" id="ARBA00004370"/>
    </source>
</evidence>
<dbReference type="InterPro" id="IPR001733">
    <property type="entry name" value="Peptidase_S26B"/>
</dbReference>
<evidence type="ECO:0000313" key="8">
    <source>
        <dbReference type="EMBL" id="KKR06014.1"/>
    </source>
</evidence>
<dbReference type="AlphaFoldDB" id="A0A0G0MPM5"/>
<dbReference type="PRINTS" id="PR00728">
    <property type="entry name" value="SIGNALPTASE"/>
</dbReference>
<comment type="caution">
    <text evidence="8">The sequence shown here is derived from an EMBL/GenBank/DDBJ whole genome shotgun (WGS) entry which is preliminary data.</text>
</comment>
<protein>
    <recommendedName>
        <fullName evidence="5">Signal peptidase I</fullName>
        <ecNumber evidence="5">3.4.21.89</ecNumber>
    </recommendedName>
</protein>
<dbReference type="Proteomes" id="UP000034799">
    <property type="component" value="Unassembled WGS sequence"/>
</dbReference>
<dbReference type="Gene3D" id="2.10.109.10">
    <property type="entry name" value="Umud Fragment, subunit A"/>
    <property type="match status" value="1"/>
</dbReference>
<feature type="transmembrane region" description="Helical" evidence="6">
    <location>
        <begin position="12"/>
        <end position="33"/>
    </location>
</feature>
<evidence type="ECO:0000256" key="5">
    <source>
        <dbReference type="NCBIfam" id="TIGR02228"/>
    </source>
</evidence>
<dbReference type="InterPro" id="IPR036286">
    <property type="entry name" value="LexA/Signal_pep-like_sf"/>
</dbReference>
<reference evidence="8 9" key="1">
    <citation type="journal article" date="2015" name="Nature">
        <title>rRNA introns, odd ribosomes, and small enigmatic genomes across a large radiation of phyla.</title>
        <authorList>
            <person name="Brown C.T."/>
            <person name="Hug L.A."/>
            <person name="Thomas B.C."/>
            <person name="Sharon I."/>
            <person name="Castelle C.J."/>
            <person name="Singh A."/>
            <person name="Wilkins M.J."/>
            <person name="Williams K.H."/>
            <person name="Banfield J.F."/>
        </authorList>
    </citation>
    <scope>NUCLEOTIDE SEQUENCE [LARGE SCALE GENOMIC DNA]</scope>
</reference>
<dbReference type="CDD" id="cd06530">
    <property type="entry name" value="S26_SPase_I"/>
    <property type="match status" value="1"/>
</dbReference>
<gene>
    <name evidence="8" type="ORF">UT34_C0001G0054</name>
</gene>
<dbReference type="GO" id="GO:0004252">
    <property type="term" value="F:serine-type endopeptidase activity"/>
    <property type="evidence" value="ECO:0007669"/>
    <property type="project" value="UniProtKB-UniRule"/>
</dbReference>
<sequence>MNSSNKNLWSIVSKALVTVCITLVIIFISLIIVSEAMNDLPFKMFSVESGSMSPTIEMGDLIIVEKSSDYKKGDIITFSTINETPKRTITHRIVDVDEKGIITTKGDFNQSNDIDKVQKNDILGEYIARAPYIGFFVSFVKTKVGVIVLVVIPAFLIILNEIKKITQEVAKLKSARGEELSHP</sequence>
<evidence type="ECO:0000256" key="3">
    <source>
        <dbReference type="ARBA" id="ARBA00022989"/>
    </source>
</evidence>
<dbReference type="EC" id="3.4.21.89" evidence="5"/>
<dbReference type="EMBL" id="LBWK01000001">
    <property type="protein sequence ID" value="KKR06014.1"/>
    <property type="molecule type" value="Genomic_DNA"/>
</dbReference>
<organism evidence="8 9">
    <name type="scientific">candidate division WS6 bacterium GW2011_GWF2_39_15</name>
    <dbReference type="NCBI Taxonomy" id="1619100"/>
    <lineage>
        <taxon>Bacteria</taxon>
        <taxon>Candidatus Dojkabacteria</taxon>
    </lineage>
</organism>
<dbReference type="PANTHER" id="PTHR10806:SF6">
    <property type="entry name" value="SIGNAL PEPTIDASE COMPLEX CATALYTIC SUBUNIT SEC11"/>
    <property type="match status" value="1"/>
</dbReference>
<dbReference type="Pfam" id="PF10502">
    <property type="entry name" value="Peptidase_S26"/>
    <property type="match status" value="1"/>
</dbReference>
<dbReference type="STRING" id="1619100.UT34_C0001G0054"/>
<dbReference type="GO" id="GO:0016020">
    <property type="term" value="C:membrane"/>
    <property type="evidence" value="ECO:0007669"/>
    <property type="project" value="UniProtKB-SubCell"/>
</dbReference>
<accession>A0A0G0MPM5</accession>
<dbReference type="GO" id="GO:0006465">
    <property type="term" value="P:signal peptide processing"/>
    <property type="evidence" value="ECO:0007669"/>
    <property type="project" value="UniProtKB-UniRule"/>
</dbReference>
<keyword evidence="3 6" id="KW-1133">Transmembrane helix</keyword>
<feature type="transmembrane region" description="Helical" evidence="6">
    <location>
        <begin position="132"/>
        <end position="159"/>
    </location>
</feature>
<evidence type="ECO:0000313" key="9">
    <source>
        <dbReference type="Proteomes" id="UP000034799"/>
    </source>
</evidence>
<keyword evidence="4 6" id="KW-0472">Membrane</keyword>
<dbReference type="PANTHER" id="PTHR10806">
    <property type="entry name" value="SIGNAL PEPTIDASE COMPLEX CATALYTIC SUBUNIT SEC11"/>
    <property type="match status" value="1"/>
</dbReference>
<comment type="subcellular location">
    <subcellularLocation>
        <location evidence="1">Membrane</location>
    </subcellularLocation>
</comment>
<name>A0A0G0MPM5_9BACT</name>
<dbReference type="SUPFAM" id="SSF51306">
    <property type="entry name" value="LexA/Signal peptidase"/>
    <property type="match status" value="1"/>
</dbReference>